<name>A0A4P9VKN4_9GAMM</name>
<feature type="transmembrane region" description="Helical" evidence="1">
    <location>
        <begin position="122"/>
        <end position="147"/>
    </location>
</feature>
<keyword evidence="1" id="KW-0472">Membrane</keyword>
<keyword evidence="1" id="KW-1133">Transmembrane helix</keyword>
<feature type="transmembrane region" description="Helical" evidence="1">
    <location>
        <begin position="202"/>
        <end position="220"/>
    </location>
</feature>
<sequence>MHILRIICTKAFLLGTLALVRTPKIIHLGYTIRLTIGKEQNVNTTSPPSKTSTSSLWTARLASLVIIGGLFIGWNSIWIYPFQMLTVFFHELSHAIAALLTGGEVLEFFLDPRQGGHVIHRGGNLIITATAGYLGSLAWGVALFWAAHLSRFDKVINGLLALIILVVPWLLKGQGFALVFCSIFGICLLLTSIKASHWVNDFLLRLIGLSCVLYVPGDIYSDTIARSGTVVSDATNIAELLGGSTMMWGIIWLVISLVILLIMFIQLWKSPGAN</sequence>
<dbReference type="Pfam" id="PF13398">
    <property type="entry name" value="Peptidase_M50B"/>
    <property type="match status" value="1"/>
</dbReference>
<organism evidence="2 3">
    <name type="scientific">Zooshikella ganghwensis</name>
    <dbReference type="NCBI Taxonomy" id="202772"/>
    <lineage>
        <taxon>Bacteria</taxon>
        <taxon>Pseudomonadati</taxon>
        <taxon>Pseudomonadota</taxon>
        <taxon>Gammaproteobacteria</taxon>
        <taxon>Oceanospirillales</taxon>
        <taxon>Zooshikellaceae</taxon>
        <taxon>Zooshikella</taxon>
    </lineage>
</organism>
<evidence type="ECO:0000256" key="1">
    <source>
        <dbReference type="SAM" id="Phobius"/>
    </source>
</evidence>
<evidence type="ECO:0000313" key="3">
    <source>
        <dbReference type="Proteomes" id="UP000257039"/>
    </source>
</evidence>
<protein>
    <submittedName>
        <fullName evidence="2">M50 family peptidase</fullName>
    </submittedName>
</protein>
<dbReference type="PANTHER" id="PTHR33979:SF2">
    <property type="entry name" value="PEPTIDASE M50B-LIKE-DOMAIN-CONTAINING PROTEIN"/>
    <property type="match status" value="1"/>
</dbReference>
<proteinExistence type="predicted"/>
<comment type="caution">
    <text evidence="2">The sequence shown here is derived from an EMBL/GenBank/DDBJ whole genome shotgun (WGS) entry which is preliminary data.</text>
</comment>
<keyword evidence="1" id="KW-0812">Transmembrane</keyword>
<evidence type="ECO:0000313" key="2">
    <source>
        <dbReference type="EMBL" id="RDH42857.1"/>
    </source>
</evidence>
<keyword evidence="3" id="KW-1185">Reference proteome</keyword>
<dbReference type="AlphaFoldDB" id="A0A4P9VKN4"/>
<dbReference type="Proteomes" id="UP000257039">
    <property type="component" value="Unassembled WGS sequence"/>
</dbReference>
<dbReference type="EMBL" id="NDXW01000001">
    <property type="protein sequence ID" value="RDH42857.1"/>
    <property type="molecule type" value="Genomic_DNA"/>
</dbReference>
<feature type="transmembrane region" description="Helical" evidence="1">
    <location>
        <begin position="246"/>
        <end position="268"/>
    </location>
</feature>
<gene>
    <name evidence="2" type="ORF">B9G39_04995</name>
</gene>
<feature type="transmembrane region" description="Helical" evidence="1">
    <location>
        <begin position="159"/>
        <end position="190"/>
    </location>
</feature>
<accession>A0A4P9VKN4</accession>
<dbReference type="PANTHER" id="PTHR33979">
    <property type="entry name" value="OS02G0221600 PROTEIN"/>
    <property type="match status" value="1"/>
</dbReference>
<reference evidence="2 3" key="1">
    <citation type="submission" date="2017-04" db="EMBL/GenBank/DDBJ databases">
        <title>Draft genome sequence of Zooshikella ganghwensis VG4 isolated from Red Sea sediments.</title>
        <authorList>
            <person name="Rehman Z."/>
            <person name="Alam I."/>
            <person name="Kamau A."/>
            <person name="Bajic V."/>
            <person name="Leiknes T."/>
        </authorList>
    </citation>
    <scope>NUCLEOTIDE SEQUENCE [LARGE SCALE GENOMIC DNA]</scope>
    <source>
        <strain evidence="2 3">VG4</strain>
    </source>
</reference>
<dbReference type="InterPro" id="IPR049500">
    <property type="entry name" value="Peptidase_M50B-like"/>
</dbReference>
<feature type="transmembrane region" description="Helical" evidence="1">
    <location>
        <begin position="61"/>
        <end position="80"/>
    </location>
</feature>